<dbReference type="Proteomes" id="UP000677218">
    <property type="component" value="Unassembled WGS sequence"/>
</dbReference>
<dbReference type="EMBL" id="BMAY01000006">
    <property type="protein sequence ID" value="GFZ27074.1"/>
    <property type="molecule type" value="Genomic_DNA"/>
</dbReference>
<evidence type="ECO:0000256" key="6">
    <source>
        <dbReference type="ARBA" id="ARBA00022989"/>
    </source>
</evidence>
<dbReference type="GO" id="GO:0008360">
    <property type="term" value="P:regulation of cell shape"/>
    <property type="evidence" value="ECO:0007669"/>
    <property type="project" value="UniProtKB-KW"/>
</dbReference>
<feature type="transmembrane region" description="Helical" evidence="8">
    <location>
        <begin position="144"/>
        <end position="165"/>
    </location>
</feature>
<protein>
    <submittedName>
        <fullName evidence="9">Rod shape-determining protein MreD</fullName>
    </submittedName>
</protein>
<keyword evidence="4 8" id="KW-0812">Transmembrane</keyword>
<evidence type="ECO:0000256" key="4">
    <source>
        <dbReference type="ARBA" id="ARBA00022692"/>
    </source>
</evidence>
<keyword evidence="7 8" id="KW-0472">Membrane</keyword>
<evidence type="ECO:0000313" key="10">
    <source>
        <dbReference type="Proteomes" id="UP000677218"/>
    </source>
</evidence>
<comment type="subcellular location">
    <subcellularLocation>
        <location evidence="1">Cell membrane</location>
        <topology evidence="1">Multi-pass membrane protein</topology>
    </subcellularLocation>
</comment>
<reference evidence="9" key="1">
    <citation type="submission" date="2020-08" db="EMBL/GenBank/DDBJ databases">
        <title>Taxonomic study for Lactobacillus species isolated from hardwood bark.</title>
        <authorList>
            <person name="Tohno M."/>
            <person name="Tanizawa Y."/>
        </authorList>
    </citation>
    <scope>NUCLEOTIDE SEQUENCE</scope>
    <source>
        <strain evidence="9">B40</strain>
    </source>
</reference>
<accession>A0A916VJ52</accession>
<comment type="caution">
    <text evidence="9">The sequence shown here is derived from an EMBL/GenBank/DDBJ whole genome shotgun (WGS) entry which is preliminary data.</text>
</comment>
<keyword evidence="6 8" id="KW-1133">Transmembrane helix</keyword>
<feature type="transmembrane region" description="Helical" evidence="8">
    <location>
        <begin position="73"/>
        <end position="92"/>
    </location>
</feature>
<evidence type="ECO:0000256" key="8">
    <source>
        <dbReference type="SAM" id="Phobius"/>
    </source>
</evidence>
<dbReference type="InterPro" id="IPR007227">
    <property type="entry name" value="Cell_shape_determining_MreD"/>
</dbReference>
<organism evidence="9 10">
    <name type="scientific">Lactobacillus corticis</name>
    <dbReference type="NCBI Taxonomy" id="2201249"/>
    <lineage>
        <taxon>Bacteria</taxon>
        <taxon>Bacillati</taxon>
        <taxon>Bacillota</taxon>
        <taxon>Bacilli</taxon>
        <taxon>Lactobacillales</taxon>
        <taxon>Lactobacillaceae</taxon>
        <taxon>Lactobacillus</taxon>
    </lineage>
</organism>
<dbReference type="GO" id="GO:0005886">
    <property type="term" value="C:plasma membrane"/>
    <property type="evidence" value="ECO:0007669"/>
    <property type="project" value="UniProtKB-SubCell"/>
</dbReference>
<dbReference type="AlphaFoldDB" id="A0A916VJ52"/>
<evidence type="ECO:0000256" key="3">
    <source>
        <dbReference type="ARBA" id="ARBA00022475"/>
    </source>
</evidence>
<keyword evidence="10" id="KW-1185">Reference proteome</keyword>
<feature type="transmembrane region" description="Helical" evidence="8">
    <location>
        <begin position="104"/>
        <end position="124"/>
    </location>
</feature>
<evidence type="ECO:0000256" key="2">
    <source>
        <dbReference type="ARBA" id="ARBA00007776"/>
    </source>
</evidence>
<dbReference type="RefSeq" id="WP_212780770.1">
    <property type="nucleotide sequence ID" value="NZ_BMAY01000006.1"/>
</dbReference>
<sequence>MRYLREWALAIALYLAMVADGLASTYLGAYLTSGKIQAPIFIMPIGIMLIGLMDEYNSQEIWLGLGAGIIADLYFWGIIGIYAVFFPLAIWACQKIARWLPELFITRLLVLLVGTSALTAYIWLILNFMKLAVVSVHSLLVNLVGNLIVTLIVAVLTYWIWFILVRDYPFRNDLRSYRY</sequence>
<evidence type="ECO:0000256" key="5">
    <source>
        <dbReference type="ARBA" id="ARBA00022960"/>
    </source>
</evidence>
<evidence type="ECO:0000313" key="9">
    <source>
        <dbReference type="EMBL" id="GFZ27074.1"/>
    </source>
</evidence>
<name>A0A916VJ52_9LACO</name>
<evidence type="ECO:0000256" key="1">
    <source>
        <dbReference type="ARBA" id="ARBA00004651"/>
    </source>
</evidence>
<gene>
    <name evidence="9" type="primary">mreD</name>
    <name evidence="9" type="ORF">LCB40_09540</name>
</gene>
<keyword evidence="3" id="KW-1003">Cell membrane</keyword>
<dbReference type="NCBIfam" id="TIGR03426">
    <property type="entry name" value="shape_MreD"/>
    <property type="match status" value="1"/>
</dbReference>
<feature type="transmembrane region" description="Helical" evidence="8">
    <location>
        <begin position="6"/>
        <end position="29"/>
    </location>
</feature>
<evidence type="ECO:0000256" key="7">
    <source>
        <dbReference type="ARBA" id="ARBA00023136"/>
    </source>
</evidence>
<keyword evidence="5" id="KW-0133">Cell shape</keyword>
<comment type="similarity">
    <text evidence="2">Belongs to the MreD family.</text>
</comment>
<proteinExistence type="inferred from homology"/>